<accession>A0A4R0XQP0</accession>
<keyword evidence="2" id="KW-0597">Phosphoprotein</keyword>
<feature type="binding site" evidence="12">
    <location>
        <position position="10"/>
    </location>
    <ligand>
        <name>Mg(2+)</name>
        <dbReference type="ChEBI" id="CHEBI:18420"/>
    </ligand>
</feature>
<dbReference type="Gene3D" id="3.40.50.1000">
    <property type="entry name" value="HAD superfamily/HAD-like"/>
    <property type="match status" value="1"/>
</dbReference>
<keyword evidence="4 12" id="KW-0460">Magnesium</keyword>
<dbReference type="AlphaFoldDB" id="A0A4R0XQP0"/>
<comment type="similarity">
    <text evidence="1">Belongs to the HAD-like hydrolase superfamily. CbbY/CbbZ/Gph/YieH family.</text>
</comment>
<evidence type="ECO:0000256" key="13">
    <source>
        <dbReference type="PIRSR" id="PIRSR610972-4"/>
    </source>
</evidence>
<dbReference type="PRINTS" id="PR00413">
    <property type="entry name" value="HADHALOGNASE"/>
</dbReference>
<dbReference type="GO" id="GO:0005975">
    <property type="term" value="P:carbohydrate metabolic process"/>
    <property type="evidence" value="ECO:0007669"/>
    <property type="project" value="InterPro"/>
</dbReference>
<dbReference type="NCBIfam" id="TIGR01509">
    <property type="entry name" value="HAD-SF-IA-v3"/>
    <property type="match status" value="1"/>
</dbReference>
<dbReference type="SFLD" id="SFLDG01129">
    <property type="entry name" value="C1.5:_HAD__Beta-PGM__Phosphata"/>
    <property type="match status" value="1"/>
</dbReference>
<dbReference type="Gene3D" id="1.10.150.240">
    <property type="entry name" value="Putative phosphatase, domain 2"/>
    <property type="match status" value="1"/>
</dbReference>
<feature type="site" description="Important for catalytic activity and assists the phosphoryl transfer reaction to Asp8 by balancing charge and orienting the reacting groups" evidence="13">
    <location>
        <position position="147"/>
    </location>
</feature>
<dbReference type="CDD" id="cd02598">
    <property type="entry name" value="HAD_BPGM"/>
    <property type="match status" value="1"/>
</dbReference>
<evidence type="ECO:0000256" key="11">
    <source>
        <dbReference type="PIRSR" id="PIRSR610972-2"/>
    </source>
</evidence>
<dbReference type="SUPFAM" id="SSF56784">
    <property type="entry name" value="HAD-like"/>
    <property type="match status" value="1"/>
</dbReference>
<reference evidence="14 15" key="1">
    <citation type="submission" date="2018-02" db="EMBL/GenBank/DDBJ databases">
        <title>Mycoplasma marinum and Mycoplasma todarodis sp. nov., moderately halophilic and psychrotolerant mycoplasmas isolated from cephalopods.</title>
        <authorList>
            <person name="Viver T."/>
        </authorList>
    </citation>
    <scope>NUCLEOTIDE SEQUENCE [LARGE SCALE GENOMIC DNA]</scope>
    <source>
        <strain evidence="14 15">PE</strain>
    </source>
</reference>
<dbReference type="NCBIfam" id="TIGR01549">
    <property type="entry name" value="HAD-SF-IA-v1"/>
    <property type="match status" value="1"/>
</dbReference>
<evidence type="ECO:0000256" key="9">
    <source>
        <dbReference type="ARBA" id="ARBA00044991"/>
    </source>
</evidence>
<feature type="binding site" evidence="11">
    <location>
        <position position="24"/>
    </location>
    <ligand>
        <name>substrate</name>
    </ligand>
</feature>
<dbReference type="GO" id="GO:0000287">
    <property type="term" value="F:magnesium ion binding"/>
    <property type="evidence" value="ECO:0007669"/>
    <property type="project" value="InterPro"/>
</dbReference>
<evidence type="ECO:0000256" key="2">
    <source>
        <dbReference type="ARBA" id="ARBA00022553"/>
    </source>
</evidence>
<evidence type="ECO:0000256" key="8">
    <source>
        <dbReference type="ARBA" id="ARBA00044968"/>
    </source>
</evidence>
<protein>
    <recommendedName>
        <fullName evidence="9">Beta-phosphoglucomutase</fullName>
        <ecNumber evidence="8">5.4.2.6</ecNumber>
    </recommendedName>
</protein>
<dbReference type="InterPro" id="IPR023214">
    <property type="entry name" value="HAD_sf"/>
</dbReference>
<dbReference type="InterPro" id="IPR010976">
    <property type="entry name" value="B-phosphoglucomutase_hydrolase"/>
</dbReference>
<dbReference type="SFLD" id="SFLDG01135">
    <property type="entry name" value="C1.5.6:_HAD__Beta-PGM__Phospha"/>
    <property type="match status" value="1"/>
</dbReference>
<dbReference type="SFLD" id="SFLDS00003">
    <property type="entry name" value="Haloacid_Dehalogenase"/>
    <property type="match status" value="1"/>
</dbReference>
<dbReference type="RefSeq" id="WP_131599142.1">
    <property type="nucleotide sequence ID" value="NZ_CBDBYK010000011.1"/>
</dbReference>
<dbReference type="GO" id="GO:0008801">
    <property type="term" value="F:beta-phosphoglucomutase activity"/>
    <property type="evidence" value="ECO:0007669"/>
    <property type="project" value="UniProtKB-EC"/>
</dbReference>
<dbReference type="InterPro" id="IPR010972">
    <property type="entry name" value="Beta-PGM"/>
</dbReference>
<evidence type="ECO:0000256" key="10">
    <source>
        <dbReference type="PIRSR" id="PIRSR610972-1"/>
    </source>
</evidence>
<keyword evidence="5" id="KW-0413">Isomerase</keyword>
<dbReference type="Proteomes" id="UP000294192">
    <property type="component" value="Unassembled WGS sequence"/>
</dbReference>
<evidence type="ECO:0000256" key="7">
    <source>
        <dbReference type="ARBA" id="ARBA00044926"/>
    </source>
</evidence>
<proteinExistence type="inferred from homology"/>
<name>A0A4R0XQP0_9MOLU</name>
<evidence type="ECO:0000256" key="4">
    <source>
        <dbReference type="ARBA" id="ARBA00022842"/>
    </source>
</evidence>
<dbReference type="NCBIfam" id="TIGR01990">
    <property type="entry name" value="bPGM"/>
    <property type="match status" value="1"/>
</dbReference>
<dbReference type="EC" id="5.4.2.6" evidence="8"/>
<evidence type="ECO:0000313" key="15">
    <source>
        <dbReference type="Proteomes" id="UP000294192"/>
    </source>
</evidence>
<feature type="binding site" evidence="11">
    <location>
        <begin position="116"/>
        <end position="120"/>
    </location>
    <ligand>
        <name>substrate</name>
    </ligand>
</feature>
<evidence type="ECO:0000256" key="1">
    <source>
        <dbReference type="ARBA" id="ARBA00006171"/>
    </source>
</evidence>
<feature type="active site" description="Nucleophile" evidence="10">
    <location>
        <position position="8"/>
    </location>
</feature>
<dbReference type="PANTHER" id="PTHR46193:SF18">
    <property type="entry name" value="HEXITOL PHOSPHATASE B"/>
    <property type="match status" value="1"/>
</dbReference>
<feature type="binding site" evidence="11">
    <location>
        <begin position="8"/>
        <end position="10"/>
    </location>
    <ligand>
        <name>substrate</name>
    </ligand>
</feature>
<dbReference type="PANTHER" id="PTHR46193">
    <property type="entry name" value="6-PHOSPHOGLUCONATE PHOSPHATASE"/>
    <property type="match status" value="1"/>
</dbReference>
<feature type="active site" description="Proton donor/acceptor" evidence="10">
    <location>
        <position position="10"/>
    </location>
</feature>
<dbReference type="EMBL" id="PSZO01000011">
    <property type="protein sequence ID" value="TCG11195.1"/>
    <property type="molecule type" value="Genomic_DNA"/>
</dbReference>
<dbReference type="InterPro" id="IPR036412">
    <property type="entry name" value="HAD-like_sf"/>
</dbReference>
<dbReference type="InterPro" id="IPR051600">
    <property type="entry name" value="Beta-PGM-like"/>
</dbReference>
<keyword evidence="3 12" id="KW-0479">Metal-binding</keyword>
<evidence type="ECO:0000313" key="14">
    <source>
        <dbReference type="EMBL" id="TCG11195.1"/>
    </source>
</evidence>
<keyword evidence="15" id="KW-1185">Reference proteome</keyword>
<dbReference type="InterPro" id="IPR023198">
    <property type="entry name" value="PGP-like_dom2"/>
</dbReference>
<feature type="binding site" evidence="11">
    <location>
        <position position="147"/>
    </location>
    <ligand>
        <name>substrate</name>
    </ligand>
</feature>
<evidence type="ECO:0000256" key="5">
    <source>
        <dbReference type="ARBA" id="ARBA00023235"/>
    </source>
</evidence>
<evidence type="ECO:0000256" key="6">
    <source>
        <dbReference type="ARBA" id="ARBA00023277"/>
    </source>
</evidence>
<organism evidence="14 15">
    <name type="scientific">Mycoplasma marinum</name>
    <dbReference type="NCBI Taxonomy" id="1937190"/>
    <lineage>
        <taxon>Bacteria</taxon>
        <taxon>Bacillati</taxon>
        <taxon>Mycoplasmatota</taxon>
        <taxon>Mollicutes</taxon>
        <taxon>Mycoplasmataceae</taxon>
        <taxon>Mycoplasma</taxon>
    </lineage>
</organism>
<feature type="binding site" evidence="11">
    <location>
        <begin position="43"/>
        <end position="48"/>
    </location>
    <ligand>
        <name>substrate</name>
    </ligand>
</feature>
<gene>
    <name evidence="14" type="primary">pgmB</name>
    <name evidence="14" type="ORF">C4B24_02835</name>
</gene>
<feature type="binding site" evidence="12">
    <location>
        <position position="171"/>
    </location>
    <ligand>
        <name>Mg(2+)</name>
        <dbReference type="ChEBI" id="CHEBI:18420"/>
    </ligand>
</feature>
<feature type="site" description="Important for catalytic activity and assists the phosphoryl transfer reaction to Asp8 by balancing charge and orienting the reacting groups" evidence="13">
    <location>
        <position position="116"/>
    </location>
</feature>
<keyword evidence="6" id="KW-0119">Carbohydrate metabolism</keyword>
<feature type="binding site" evidence="11">
    <location>
        <position position="77"/>
    </location>
    <ligand>
        <name>substrate</name>
    </ligand>
</feature>
<evidence type="ECO:0000256" key="12">
    <source>
        <dbReference type="PIRSR" id="PIRSR610972-3"/>
    </source>
</evidence>
<comment type="catalytic activity">
    <reaction evidence="7">
        <text>beta-D-glucose 1-phosphate = beta-D-glucose 6-phosphate</text>
        <dbReference type="Rhea" id="RHEA:20113"/>
        <dbReference type="ChEBI" id="CHEBI:57684"/>
        <dbReference type="ChEBI" id="CHEBI:58247"/>
        <dbReference type="EC" id="5.4.2.6"/>
    </reaction>
</comment>
<dbReference type="Pfam" id="PF00702">
    <property type="entry name" value="Hydrolase"/>
    <property type="match status" value="1"/>
</dbReference>
<sequence length="219" mass="24662">MIKGFVFDLDGVITETAKLHYKAWKDEVAKVGIEYTEKQNATLKGLPRMETLIGILNMQEEKMEFSEEKMNEMATSKNNNYLEMLDSEMTEKDILPNVKDFLIQAKEAGIKMVIASSSRNAPKILKKIKLIDFFEGIVDPSKIKNGKPSPDIYLEACKLINIKPSEAIGFEDAMPGVVGLKEANIKTVAITWGDKGEWEKADLIIESTKDLNFKEIVKL</sequence>
<dbReference type="NCBIfam" id="TIGR02009">
    <property type="entry name" value="PGMB-YQAB-SF"/>
    <property type="match status" value="1"/>
</dbReference>
<evidence type="ECO:0000256" key="3">
    <source>
        <dbReference type="ARBA" id="ARBA00022723"/>
    </source>
</evidence>
<feature type="binding site" evidence="12">
    <location>
        <position position="172"/>
    </location>
    <ligand>
        <name>Mg(2+)</name>
        <dbReference type="ChEBI" id="CHEBI:18420"/>
    </ligand>
</feature>
<comment type="caution">
    <text evidence="14">The sequence shown here is derived from an EMBL/GenBank/DDBJ whole genome shotgun (WGS) entry which is preliminary data.</text>
</comment>
<dbReference type="OrthoDB" id="9797743at2"/>
<dbReference type="InterPro" id="IPR006439">
    <property type="entry name" value="HAD-SF_hydro_IA"/>
</dbReference>
<comment type="cofactor">
    <cofactor evidence="12">
        <name>Mg(2+)</name>
        <dbReference type="ChEBI" id="CHEBI:18420"/>
    </cofactor>
    <text evidence="12">Binds 2 magnesium ions per subunit.</text>
</comment>
<feature type="binding site" evidence="12">
    <location>
        <position position="8"/>
    </location>
    <ligand>
        <name>Mg(2+)</name>
        <dbReference type="ChEBI" id="CHEBI:18420"/>
    </ligand>
</feature>